<dbReference type="EMBL" id="RRYP01008395">
    <property type="protein sequence ID" value="TNV79803.1"/>
    <property type="molecule type" value="Genomic_DNA"/>
</dbReference>
<evidence type="ECO:0000313" key="2">
    <source>
        <dbReference type="Proteomes" id="UP000785679"/>
    </source>
</evidence>
<gene>
    <name evidence="1" type="ORF">FGO68_gene8418</name>
</gene>
<evidence type="ECO:0000313" key="1">
    <source>
        <dbReference type="EMBL" id="TNV79803.1"/>
    </source>
</evidence>
<comment type="caution">
    <text evidence="1">The sequence shown here is derived from an EMBL/GenBank/DDBJ whole genome shotgun (WGS) entry which is preliminary data.</text>
</comment>
<protein>
    <submittedName>
        <fullName evidence="1">Uncharacterized protein</fullName>
    </submittedName>
</protein>
<organism evidence="1 2">
    <name type="scientific">Halteria grandinella</name>
    <dbReference type="NCBI Taxonomy" id="5974"/>
    <lineage>
        <taxon>Eukaryota</taxon>
        <taxon>Sar</taxon>
        <taxon>Alveolata</taxon>
        <taxon>Ciliophora</taxon>
        <taxon>Intramacronucleata</taxon>
        <taxon>Spirotrichea</taxon>
        <taxon>Stichotrichia</taxon>
        <taxon>Sporadotrichida</taxon>
        <taxon>Halteriidae</taxon>
        <taxon>Halteria</taxon>
    </lineage>
</organism>
<dbReference type="Proteomes" id="UP000785679">
    <property type="component" value="Unassembled WGS sequence"/>
</dbReference>
<keyword evidence="2" id="KW-1185">Reference proteome</keyword>
<sequence length="153" mass="18165">MMAENSPKNTSRLSAHHITLNSLASSMIQLDPTLTPSPTEQEIRYSAWNLRVTLRVWISTGTKLKSSIFRRCHQQVKITIYKLILSVHQFKGDKDRFRYHCCLWFSLCSYHIWHSSAHRVLFRKKLIYYKRESNVRLINVILKMFCQGFFANR</sequence>
<dbReference type="AlphaFoldDB" id="A0A8J8T373"/>
<name>A0A8J8T373_HALGN</name>
<reference evidence="1" key="1">
    <citation type="submission" date="2019-06" db="EMBL/GenBank/DDBJ databases">
        <authorList>
            <person name="Zheng W."/>
        </authorList>
    </citation>
    <scope>NUCLEOTIDE SEQUENCE</scope>
    <source>
        <strain evidence="1">QDHG01</strain>
    </source>
</reference>
<proteinExistence type="predicted"/>
<accession>A0A8J8T373</accession>